<evidence type="ECO:0000259" key="6">
    <source>
        <dbReference type="Pfam" id="PF14833"/>
    </source>
</evidence>
<dbReference type="PANTHER" id="PTHR43580:SF3">
    <property type="entry name" value="6-PHOSPHOGLUCONATE DEHYDROGENASE FAMILY PROTEIN (AFU_ORTHOLOGUE AFUA_2G11600)"/>
    <property type="match status" value="1"/>
</dbReference>
<evidence type="ECO:0000256" key="2">
    <source>
        <dbReference type="ARBA" id="ARBA00023002"/>
    </source>
</evidence>
<dbReference type="Gene3D" id="3.40.50.720">
    <property type="entry name" value="NAD(P)-binding Rossmann-like Domain"/>
    <property type="match status" value="1"/>
</dbReference>
<dbReference type="AlphaFoldDB" id="A0AA39V4S2"/>
<evidence type="ECO:0000256" key="3">
    <source>
        <dbReference type="ARBA" id="ARBA00023027"/>
    </source>
</evidence>
<dbReference type="Proteomes" id="UP001166286">
    <property type="component" value="Unassembled WGS sequence"/>
</dbReference>
<dbReference type="InterPro" id="IPR051265">
    <property type="entry name" value="HIBADH-related_NP60_sf"/>
</dbReference>
<feature type="domain" description="6-phosphogluconate dehydrogenase NADP-binding" evidence="5">
    <location>
        <begin position="6"/>
        <end position="154"/>
    </location>
</feature>
<dbReference type="Gene3D" id="1.10.1040.10">
    <property type="entry name" value="N-(1-d-carboxylethyl)-l-norvaline Dehydrogenase, domain 2"/>
    <property type="match status" value="1"/>
</dbReference>
<name>A0AA39V4S2_9LECA</name>
<dbReference type="Pfam" id="PF03446">
    <property type="entry name" value="NAD_binding_2"/>
    <property type="match status" value="1"/>
</dbReference>
<dbReference type="InterPro" id="IPR029154">
    <property type="entry name" value="HIBADH-like_NADP-bd"/>
</dbReference>
<evidence type="ECO:0000259" key="5">
    <source>
        <dbReference type="Pfam" id="PF03446"/>
    </source>
</evidence>
<evidence type="ECO:0000313" key="8">
    <source>
        <dbReference type="Proteomes" id="UP001166286"/>
    </source>
</evidence>
<evidence type="ECO:0000256" key="4">
    <source>
        <dbReference type="PIRSR" id="PIRSR000103-1"/>
    </source>
</evidence>
<proteinExistence type="inferred from homology"/>
<comment type="similarity">
    <text evidence="1">Belongs to the HIBADH-related family. NP60 subfamily.</text>
</comment>
<feature type="active site" evidence="4">
    <location>
        <position position="179"/>
    </location>
</feature>
<accession>A0AA39V4S2</accession>
<dbReference type="SUPFAM" id="SSF48179">
    <property type="entry name" value="6-phosphogluconate dehydrogenase C-terminal domain-like"/>
    <property type="match status" value="1"/>
</dbReference>
<keyword evidence="8" id="KW-1185">Reference proteome</keyword>
<comment type="caution">
    <text evidence="7">The sequence shown here is derived from an EMBL/GenBank/DDBJ whole genome shotgun (WGS) entry which is preliminary data.</text>
</comment>
<evidence type="ECO:0000256" key="1">
    <source>
        <dbReference type="ARBA" id="ARBA00007598"/>
    </source>
</evidence>
<dbReference type="EMBL" id="JAFEKC020000013">
    <property type="protein sequence ID" value="KAK0511664.1"/>
    <property type="molecule type" value="Genomic_DNA"/>
</dbReference>
<dbReference type="GO" id="GO:0050661">
    <property type="term" value="F:NADP binding"/>
    <property type="evidence" value="ECO:0007669"/>
    <property type="project" value="InterPro"/>
</dbReference>
<dbReference type="SUPFAM" id="SSF51735">
    <property type="entry name" value="NAD(P)-binding Rossmann-fold domains"/>
    <property type="match status" value="1"/>
</dbReference>
<sequence length="305" mass="32530">MAPQLVWIGLGNMGRGMCKNLVEKGDLDKPLIIFNRTQKRATDLNAKLPSGKSVVASSLEEAVSKGDIIFTCLGDDAAIRDTIATAVKGIVKGKLFVDCSTVHPDTTNMLAKSIQARGAEMVACPVFGAPAMAESGQLVCVLAGPANAVKAVIPYCKGVMGRANIDYSDQPQGKATLLKIIGNTFVLNMVETLSEGHTLAEKSGLGNDNLHQFIETMFPGPYTAYSGRLMGGDYYKRDEPLFAVDLARKDARHAMNLAEASGTRMKDVEVADSHLAAVQKHMGPRGDIAGIYGAVRQEAGLKFEN</sequence>
<dbReference type="GO" id="GO:0051287">
    <property type="term" value="F:NAD binding"/>
    <property type="evidence" value="ECO:0007669"/>
    <property type="project" value="InterPro"/>
</dbReference>
<protein>
    <recommendedName>
        <fullName evidence="9">6-phosphogluconate dehydrogenase</fullName>
    </recommendedName>
</protein>
<keyword evidence="2" id="KW-0560">Oxidoreductase</keyword>
<reference evidence="7" key="1">
    <citation type="submission" date="2023-03" db="EMBL/GenBank/DDBJ databases">
        <title>Complete genome of Cladonia borealis.</title>
        <authorList>
            <person name="Park H."/>
        </authorList>
    </citation>
    <scope>NUCLEOTIDE SEQUENCE</scope>
    <source>
        <strain evidence="7">ANT050790</strain>
    </source>
</reference>
<gene>
    <name evidence="7" type="ORF">JMJ35_006237</name>
</gene>
<dbReference type="InterPro" id="IPR036291">
    <property type="entry name" value="NAD(P)-bd_dom_sf"/>
</dbReference>
<evidence type="ECO:0008006" key="9">
    <source>
        <dbReference type="Google" id="ProtNLM"/>
    </source>
</evidence>
<dbReference type="GO" id="GO:0016491">
    <property type="term" value="F:oxidoreductase activity"/>
    <property type="evidence" value="ECO:0007669"/>
    <property type="project" value="UniProtKB-KW"/>
</dbReference>
<dbReference type="InterPro" id="IPR008927">
    <property type="entry name" value="6-PGluconate_DH-like_C_sf"/>
</dbReference>
<dbReference type="InterPro" id="IPR006115">
    <property type="entry name" value="6PGDH_NADP-bd"/>
</dbReference>
<dbReference type="InterPro" id="IPR013328">
    <property type="entry name" value="6PGD_dom2"/>
</dbReference>
<dbReference type="Pfam" id="PF14833">
    <property type="entry name" value="NAD_binding_11"/>
    <property type="match status" value="1"/>
</dbReference>
<dbReference type="PANTHER" id="PTHR43580">
    <property type="entry name" value="OXIDOREDUCTASE GLYR1-RELATED"/>
    <property type="match status" value="1"/>
</dbReference>
<dbReference type="InterPro" id="IPR015815">
    <property type="entry name" value="HIBADH-related"/>
</dbReference>
<feature type="domain" description="3-hydroxyisobutyrate dehydrogenase-like NAD-binding" evidence="6">
    <location>
        <begin position="173"/>
        <end position="292"/>
    </location>
</feature>
<organism evidence="7 8">
    <name type="scientific">Cladonia borealis</name>
    <dbReference type="NCBI Taxonomy" id="184061"/>
    <lineage>
        <taxon>Eukaryota</taxon>
        <taxon>Fungi</taxon>
        <taxon>Dikarya</taxon>
        <taxon>Ascomycota</taxon>
        <taxon>Pezizomycotina</taxon>
        <taxon>Lecanoromycetes</taxon>
        <taxon>OSLEUM clade</taxon>
        <taxon>Lecanoromycetidae</taxon>
        <taxon>Lecanorales</taxon>
        <taxon>Lecanorineae</taxon>
        <taxon>Cladoniaceae</taxon>
        <taxon>Cladonia</taxon>
    </lineage>
</organism>
<dbReference type="PIRSF" id="PIRSF000103">
    <property type="entry name" value="HIBADH"/>
    <property type="match status" value="1"/>
</dbReference>
<keyword evidence="3" id="KW-0520">NAD</keyword>
<evidence type="ECO:0000313" key="7">
    <source>
        <dbReference type="EMBL" id="KAK0511664.1"/>
    </source>
</evidence>